<keyword evidence="1" id="KW-0812">Transmembrane</keyword>
<keyword evidence="1" id="KW-1133">Transmembrane helix</keyword>
<dbReference type="EMBL" id="MFJK01000003">
    <property type="protein sequence ID" value="OGG19770.1"/>
    <property type="molecule type" value="Genomic_DNA"/>
</dbReference>
<feature type="transmembrane region" description="Helical" evidence="1">
    <location>
        <begin position="227"/>
        <end position="248"/>
    </location>
</feature>
<evidence type="ECO:0000313" key="2">
    <source>
        <dbReference type="EMBL" id="OGG19770.1"/>
    </source>
</evidence>
<dbReference type="Proteomes" id="UP000177871">
    <property type="component" value="Unassembled WGS sequence"/>
</dbReference>
<gene>
    <name evidence="2" type="ORF">A2721_01190</name>
</gene>
<feature type="transmembrane region" description="Helical" evidence="1">
    <location>
        <begin position="193"/>
        <end position="215"/>
    </location>
</feature>
<feature type="transmembrane region" description="Helical" evidence="1">
    <location>
        <begin position="24"/>
        <end position="43"/>
    </location>
</feature>
<sequence>MKKIFKVYLTLVKMNYMKAMEYRLDLLSTLLPTMTYSLGYLVFLKVILSKIPTIAGWDLDKMLLIFGLEQLSFYITWIFYKKSLEVFYLSIRDGTFDFTIRLPINSKFITSFREHSFDVIPPTFFAIALIVYSLRNTDLSIPGIALGTFLFICGSIILYNLTFAIASVAFLTVEAKDLTDLFNELTSFARYPLAVYPGPMIFVLLFIIPALLFAYVPATVILSMIDWKLVIISISMVFLTHIISNYAWQAGLRRYSSASS</sequence>
<name>A0A1F6A4W3_9BACT</name>
<keyword evidence="1" id="KW-0472">Membrane</keyword>
<dbReference type="InterPro" id="IPR010390">
    <property type="entry name" value="ABC-2_transporter-like"/>
</dbReference>
<feature type="transmembrane region" description="Helical" evidence="1">
    <location>
        <begin position="116"/>
        <end position="134"/>
    </location>
</feature>
<evidence type="ECO:0000256" key="1">
    <source>
        <dbReference type="SAM" id="Phobius"/>
    </source>
</evidence>
<feature type="transmembrane region" description="Helical" evidence="1">
    <location>
        <begin position="146"/>
        <end position="173"/>
    </location>
</feature>
<dbReference type="STRING" id="1798381.A2721_01190"/>
<dbReference type="Pfam" id="PF06182">
    <property type="entry name" value="ABC2_membrane_6"/>
    <property type="match status" value="1"/>
</dbReference>
<feature type="transmembrane region" description="Helical" evidence="1">
    <location>
        <begin position="63"/>
        <end position="80"/>
    </location>
</feature>
<proteinExistence type="predicted"/>
<comment type="caution">
    <text evidence="2">The sequence shown here is derived from an EMBL/GenBank/DDBJ whole genome shotgun (WGS) entry which is preliminary data.</text>
</comment>
<organism evidence="2 3">
    <name type="scientific">Candidatus Gottesmanbacteria bacterium RIFCSPHIGHO2_01_FULL_47_48</name>
    <dbReference type="NCBI Taxonomy" id="1798381"/>
    <lineage>
        <taxon>Bacteria</taxon>
        <taxon>Candidatus Gottesmaniibacteriota</taxon>
    </lineage>
</organism>
<accession>A0A1F6A4W3</accession>
<protein>
    <recommendedName>
        <fullName evidence="4">ABC transporter permease</fullName>
    </recommendedName>
</protein>
<dbReference type="AlphaFoldDB" id="A0A1F6A4W3"/>
<dbReference type="PANTHER" id="PTHR36833:SF1">
    <property type="entry name" value="INTEGRAL MEMBRANE TRANSPORT PROTEIN"/>
    <property type="match status" value="1"/>
</dbReference>
<evidence type="ECO:0000313" key="3">
    <source>
        <dbReference type="Proteomes" id="UP000177871"/>
    </source>
</evidence>
<evidence type="ECO:0008006" key="4">
    <source>
        <dbReference type="Google" id="ProtNLM"/>
    </source>
</evidence>
<reference evidence="2 3" key="1">
    <citation type="journal article" date="2016" name="Nat. Commun.">
        <title>Thousands of microbial genomes shed light on interconnected biogeochemical processes in an aquifer system.</title>
        <authorList>
            <person name="Anantharaman K."/>
            <person name="Brown C.T."/>
            <person name="Hug L.A."/>
            <person name="Sharon I."/>
            <person name="Castelle C.J."/>
            <person name="Probst A.J."/>
            <person name="Thomas B.C."/>
            <person name="Singh A."/>
            <person name="Wilkins M.J."/>
            <person name="Karaoz U."/>
            <person name="Brodie E.L."/>
            <person name="Williams K.H."/>
            <person name="Hubbard S.S."/>
            <person name="Banfield J.F."/>
        </authorList>
    </citation>
    <scope>NUCLEOTIDE SEQUENCE [LARGE SCALE GENOMIC DNA]</scope>
</reference>
<dbReference type="PANTHER" id="PTHR36833">
    <property type="entry name" value="SLR0610 PROTEIN-RELATED"/>
    <property type="match status" value="1"/>
</dbReference>